<proteinExistence type="predicted"/>
<evidence type="ECO:0000313" key="4">
    <source>
        <dbReference type="Proteomes" id="UP000287609"/>
    </source>
</evidence>
<sequence>MLLSRNASQNNRKHKRLCWRRHRASRRLHSQRTLGLAKQQPSQSHSPLDGERNTPPPAPIRLTPLLAVDESTPAELLWHIARTAPELRKWLIANPAADAELLEYVSQAGGPGVKQAFEILFASMDDAVAQRKQQRRHKPHTEDSFRFSF</sequence>
<organism evidence="3 4">
    <name type="scientific">Bifidobacterium dolichotidis</name>
    <dbReference type="NCBI Taxonomy" id="2306976"/>
    <lineage>
        <taxon>Bacteria</taxon>
        <taxon>Bacillati</taxon>
        <taxon>Actinomycetota</taxon>
        <taxon>Actinomycetes</taxon>
        <taxon>Bifidobacteriales</taxon>
        <taxon>Bifidobacteriaceae</taxon>
        <taxon>Bifidobacterium</taxon>
    </lineage>
</organism>
<feature type="compositionally biased region" description="Basic residues" evidence="1">
    <location>
        <begin position="11"/>
        <end position="30"/>
    </location>
</feature>
<dbReference type="AlphaFoldDB" id="A0A430FKE0"/>
<evidence type="ECO:0000256" key="1">
    <source>
        <dbReference type="SAM" id="MobiDB-lite"/>
    </source>
</evidence>
<dbReference type="Pfam" id="PF25591">
    <property type="entry name" value="LRV_2"/>
    <property type="match status" value="1"/>
</dbReference>
<gene>
    <name evidence="3" type="ORF">D2E26_1416</name>
</gene>
<keyword evidence="4" id="KW-1185">Reference proteome</keyword>
<dbReference type="EMBL" id="QXGM01000004">
    <property type="protein sequence ID" value="RSX53374.1"/>
    <property type="molecule type" value="Genomic_DNA"/>
</dbReference>
<feature type="region of interest" description="Disordered" evidence="1">
    <location>
        <begin position="1"/>
        <end position="61"/>
    </location>
</feature>
<dbReference type="Proteomes" id="UP000287609">
    <property type="component" value="Unassembled WGS sequence"/>
</dbReference>
<dbReference type="InterPro" id="IPR057893">
    <property type="entry name" value="LRV_2"/>
</dbReference>
<comment type="caution">
    <text evidence="3">The sequence shown here is derived from an EMBL/GenBank/DDBJ whole genome shotgun (WGS) entry which is preliminary data.</text>
</comment>
<feature type="compositionally biased region" description="Polar residues" evidence="1">
    <location>
        <begin position="1"/>
        <end position="10"/>
    </location>
</feature>
<name>A0A430FKE0_9BIFI</name>
<evidence type="ECO:0000313" key="3">
    <source>
        <dbReference type="EMBL" id="RSX53374.1"/>
    </source>
</evidence>
<evidence type="ECO:0000259" key="2">
    <source>
        <dbReference type="Pfam" id="PF25591"/>
    </source>
</evidence>
<accession>A0A430FKE0</accession>
<feature type="domain" description="Leucine rich repeat variant" evidence="2">
    <location>
        <begin position="63"/>
        <end position="118"/>
    </location>
</feature>
<reference evidence="3 4" key="1">
    <citation type="submission" date="2018-09" db="EMBL/GenBank/DDBJ databases">
        <title>Characterization of the phylogenetic diversity of five novel species belonging to the genus Bifidobacterium.</title>
        <authorList>
            <person name="Lugli G.A."/>
            <person name="Duranti S."/>
            <person name="Milani C."/>
        </authorList>
    </citation>
    <scope>NUCLEOTIDE SEQUENCE [LARGE SCALE GENOMIC DNA]</scope>
    <source>
        <strain evidence="3 4">2036B</strain>
    </source>
</reference>
<protein>
    <recommendedName>
        <fullName evidence="2">Leucine rich repeat variant domain-containing protein</fullName>
    </recommendedName>
</protein>